<organism evidence="1 2">
    <name type="scientific">Funneliformis geosporum</name>
    <dbReference type="NCBI Taxonomy" id="1117311"/>
    <lineage>
        <taxon>Eukaryota</taxon>
        <taxon>Fungi</taxon>
        <taxon>Fungi incertae sedis</taxon>
        <taxon>Mucoromycota</taxon>
        <taxon>Glomeromycotina</taxon>
        <taxon>Glomeromycetes</taxon>
        <taxon>Glomerales</taxon>
        <taxon>Glomeraceae</taxon>
        <taxon>Funneliformis</taxon>
    </lineage>
</organism>
<protein>
    <submittedName>
        <fullName evidence="1">13342_t:CDS:1</fullName>
    </submittedName>
</protein>
<feature type="non-terminal residue" evidence="1">
    <location>
        <position position="1"/>
    </location>
</feature>
<name>A0A9W4TD91_9GLOM</name>
<accession>A0A9W4TD91</accession>
<evidence type="ECO:0000313" key="2">
    <source>
        <dbReference type="Proteomes" id="UP001153678"/>
    </source>
</evidence>
<dbReference type="AlphaFoldDB" id="A0A9W4TD91"/>
<dbReference type="Proteomes" id="UP001153678">
    <property type="component" value="Unassembled WGS sequence"/>
</dbReference>
<comment type="caution">
    <text evidence="1">The sequence shown here is derived from an EMBL/GenBank/DDBJ whole genome shotgun (WGS) entry which is preliminary data.</text>
</comment>
<gene>
    <name evidence="1" type="ORF">FWILDA_LOCUS19003</name>
</gene>
<evidence type="ECO:0000313" key="1">
    <source>
        <dbReference type="EMBL" id="CAI2199297.1"/>
    </source>
</evidence>
<keyword evidence="2" id="KW-1185">Reference proteome</keyword>
<proteinExistence type="predicted"/>
<dbReference type="EMBL" id="CAMKVN010020919">
    <property type="protein sequence ID" value="CAI2199297.1"/>
    <property type="molecule type" value="Genomic_DNA"/>
</dbReference>
<dbReference type="OrthoDB" id="2338404at2759"/>
<feature type="non-terminal residue" evidence="1">
    <location>
        <position position="281"/>
    </location>
</feature>
<reference evidence="1" key="1">
    <citation type="submission" date="2022-08" db="EMBL/GenBank/DDBJ databases">
        <authorList>
            <person name="Kallberg Y."/>
            <person name="Tangrot J."/>
            <person name="Rosling A."/>
        </authorList>
    </citation>
    <scope>NUCLEOTIDE SEQUENCE</scope>
    <source>
        <strain evidence="1">Wild A</strain>
    </source>
</reference>
<sequence length="281" mass="32514">KVTVGGKLFIKGFSSSTQEQIDIVKLYLSCVYNLAKHYNTFSPLNHLSVFHLLRIETLDGKKLDTPSHSYFSKHEEFSNVNFESCPIEKQPGVADFKEKLSFDVWTRNVMDVNLVIWIKDLPHCKVINKSYKLEKSKKLAISIVKIPNIKSSNKSYLEIIRTTKNVEKELIINNIFSIKDLNPFPFVDRNIVSDDSSYNEYSFLIKLEKYEIIMDRDNFKPSIEFEQVINDALESKKPYKALQGVFEEYGHFFAQKITLGRIFKKNIPNAATVKIDLKSPI</sequence>